<sequence>MLSIDGNLPSRTTVPTLLESKKTSTVGAGTESTALGETQPAEGVSVTFSGASLKAASAEKTANDDIEESGLDENVQKLLKMIRQLKQQIAEKMAEMSAIMSDKRLSPEQVLAKLSGVQSALGGLQASLTGAYASLSEAMKNLSAEDAVKAASLMAK</sequence>
<protein>
    <recommendedName>
        <fullName evidence="5">Chemotaxis protein</fullName>
    </recommendedName>
</protein>
<feature type="coiled-coil region" evidence="1">
    <location>
        <begin position="68"/>
        <end position="102"/>
    </location>
</feature>
<keyword evidence="1" id="KW-0175">Coiled coil</keyword>
<organism evidence="3 4">
    <name type="scientific">Pseudomonas shahriarae</name>
    <dbReference type="NCBI Taxonomy" id="2745512"/>
    <lineage>
        <taxon>Bacteria</taxon>
        <taxon>Pseudomonadati</taxon>
        <taxon>Pseudomonadota</taxon>
        <taxon>Gammaproteobacteria</taxon>
        <taxon>Pseudomonadales</taxon>
        <taxon>Pseudomonadaceae</taxon>
        <taxon>Pseudomonas</taxon>
    </lineage>
</organism>
<dbReference type="Proteomes" id="UP001148189">
    <property type="component" value="Unassembled WGS sequence"/>
</dbReference>
<gene>
    <name evidence="3" type="ORF">M5G21_17210</name>
</gene>
<dbReference type="EMBL" id="JAMDHD010000027">
    <property type="protein sequence ID" value="MDD0986698.1"/>
    <property type="molecule type" value="Genomic_DNA"/>
</dbReference>
<evidence type="ECO:0000256" key="1">
    <source>
        <dbReference type="SAM" id="Coils"/>
    </source>
</evidence>
<evidence type="ECO:0000313" key="4">
    <source>
        <dbReference type="Proteomes" id="UP001148189"/>
    </source>
</evidence>
<evidence type="ECO:0000313" key="3">
    <source>
        <dbReference type="EMBL" id="MDD0986698.1"/>
    </source>
</evidence>
<evidence type="ECO:0008006" key="5">
    <source>
        <dbReference type="Google" id="ProtNLM"/>
    </source>
</evidence>
<dbReference type="RefSeq" id="WP_057439494.1">
    <property type="nucleotide sequence ID" value="NZ_JAMDGQ010000018.1"/>
</dbReference>
<proteinExistence type="predicted"/>
<comment type="caution">
    <text evidence="3">The sequence shown here is derived from an EMBL/GenBank/DDBJ whole genome shotgun (WGS) entry which is preliminary data.</text>
</comment>
<reference evidence="3" key="1">
    <citation type="submission" date="2022-05" db="EMBL/GenBank/DDBJ databases">
        <title>Novel Pseudomonas spp. Isolated from a Rainbow Trout Aquaculture Facility.</title>
        <authorList>
            <person name="Testerman T."/>
            <person name="Graf J."/>
        </authorList>
    </citation>
    <scope>NUCLEOTIDE SEQUENCE</scope>
    <source>
        <strain evidence="3">ID1050</strain>
    </source>
</reference>
<keyword evidence="4" id="KW-1185">Reference proteome</keyword>
<accession>A0ABT5NDT1</accession>
<feature type="region of interest" description="Disordered" evidence="2">
    <location>
        <begin position="1"/>
        <end position="42"/>
    </location>
</feature>
<evidence type="ECO:0000256" key="2">
    <source>
        <dbReference type="SAM" id="MobiDB-lite"/>
    </source>
</evidence>
<feature type="compositionally biased region" description="Polar residues" evidence="2">
    <location>
        <begin position="23"/>
        <end position="36"/>
    </location>
</feature>
<name>A0ABT5NDT1_9PSED</name>